<reference evidence="6" key="1">
    <citation type="submission" date="2020-07" db="EMBL/GenBank/DDBJ databases">
        <title>Vallitalea pronyensis genome.</title>
        <authorList>
            <person name="Postec A."/>
        </authorList>
    </citation>
    <scope>NUCLEOTIDE SEQUENCE</scope>
    <source>
        <strain evidence="6">FatNI3</strain>
    </source>
</reference>
<gene>
    <name evidence="6" type="ORF">HZI73_24580</name>
</gene>
<dbReference type="PANTHER" id="PTHR43095:SF2">
    <property type="entry name" value="GLUCONOKINASE"/>
    <property type="match status" value="1"/>
</dbReference>
<dbReference type="RefSeq" id="WP_212695980.1">
    <property type="nucleotide sequence ID" value="NZ_CP058649.1"/>
</dbReference>
<keyword evidence="7" id="KW-1185">Reference proteome</keyword>
<dbReference type="Pfam" id="PF00370">
    <property type="entry name" value="FGGY_N"/>
    <property type="match status" value="1"/>
</dbReference>
<dbReference type="InterPro" id="IPR050406">
    <property type="entry name" value="FGGY_Carb_Kinase"/>
</dbReference>
<organism evidence="6 7">
    <name type="scientific">Vallitalea pronyensis</name>
    <dbReference type="NCBI Taxonomy" id="1348613"/>
    <lineage>
        <taxon>Bacteria</taxon>
        <taxon>Bacillati</taxon>
        <taxon>Bacillota</taxon>
        <taxon>Clostridia</taxon>
        <taxon>Lachnospirales</taxon>
        <taxon>Vallitaleaceae</taxon>
        <taxon>Vallitalea</taxon>
    </lineage>
</organism>
<dbReference type="AlphaFoldDB" id="A0A8J8MNW7"/>
<name>A0A8J8MNW7_9FIRM</name>
<evidence type="ECO:0000256" key="3">
    <source>
        <dbReference type="ARBA" id="ARBA00022777"/>
    </source>
</evidence>
<dbReference type="PIRSF" id="PIRSF000538">
    <property type="entry name" value="GlpK"/>
    <property type="match status" value="1"/>
</dbReference>
<dbReference type="InterPro" id="IPR000577">
    <property type="entry name" value="Carb_kinase_FGGY"/>
</dbReference>
<proteinExistence type="inferred from homology"/>
<dbReference type="GO" id="GO:0005975">
    <property type="term" value="P:carbohydrate metabolic process"/>
    <property type="evidence" value="ECO:0007669"/>
    <property type="project" value="InterPro"/>
</dbReference>
<feature type="domain" description="Carbohydrate kinase FGGY C-terminal" evidence="5">
    <location>
        <begin position="335"/>
        <end position="431"/>
    </location>
</feature>
<dbReference type="Pfam" id="PF02782">
    <property type="entry name" value="FGGY_C"/>
    <property type="match status" value="1"/>
</dbReference>
<dbReference type="InterPro" id="IPR018485">
    <property type="entry name" value="FGGY_C"/>
</dbReference>
<dbReference type="InterPro" id="IPR018484">
    <property type="entry name" value="FGGY_N"/>
</dbReference>
<evidence type="ECO:0008006" key="8">
    <source>
        <dbReference type="Google" id="ProtNLM"/>
    </source>
</evidence>
<keyword evidence="3" id="KW-0418">Kinase</keyword>
<dbReference type="KEGG" id="vpy:HZI73_24580"/>
<evidence type="ECO:0000259" key="4">
    <source>
        <dbReference type="Pfam" id="PF00370"/>
    </source>
</evidence>
<accession>A0A8J8MNW7</accession>
<dbReference type="PANTHER" id="PTHR43095">
    <property type="entry name" value="SUGAR KINASE"/>
    <property type="match status" value="1"/>
</dbReference>
<dbReference type="EMBL" id="CP058649">
    <property type="protein sequence ID" value="QUI25280.1"/>
    <property type="molecule type" value="Genomic_DNA"/>
</dbReference>
<dbReference type="Proteomes" id="UP000683246">
    <property type="component" value="Chromosome"/>
</dbReference>
<dbReference type="GO" id="GO:0016301">
    <property type="term" value="F:kinase activity"/>
    <property type="evidence" value="ECO:0007669"/>
    <property type="project" value="UniProtKB-KW"/>
</dbReference>
<evidence type="ECO:0000256" key="1">
    <source>
        <dbReference type="ARBA" id="ARBA00009156"/>
    </source>
</evidence>
<evidence type="ECO:0000259" key="5">
    <source>
        <dbReference type="Pfam" id="PF02782"/>
    </source>
</evidence>
<keyword evidence="2" id="KW-0808">Transferase</keyword>
<evidence type="ECO:0000313" key="7">
    <source>
        <dbReference type="Proteomes" id="UP000683246"/>
    </source>
</evidence>
<evidence type="ECO:0000313" key="6">
    <source>
        <dbReference type="EMBL" id="QUI25280.1"/>
    </source>
</evidence>
<dbReference type="InterPro" id="IPR043129">
    <property type="entry name" value="ATPase_NBD"/>
</dbReference>
<feature type="domain" description="Carbohydrate kinase FGGY N-terminal" evidence="4">
    <location>
        <begin position="5"/>
        <end position="241"/>
    </location>
</feature>
<evidence type="ECO:0000256" key="2">
    <source>
        <dbReference type="ARBA" id="ARBA00022679"/>
    </source>
</evidence>
<protein>
    <recommendedName>
        <fullName evidence="8">Sugar kinase</fullName>
    </recommendedName>
</protein>
<dbReference type="SUPFAM" id="SSF53067">
    <property type="entry name" value="Actin-like ATPase domain"/>
    <property type="match status" value="2"/>
</dbReference>
<dbReference type="Gene3D" id="3.30.420.40">
    <property type="match status" value="2"/>
</dbReference>
<comment type="similarity">
    <text evidence="1">Belongs to the FGGY kinase family.</text>
</comment>
<sequence length="477" mass="53628">MRKGYLVIDVGTGNTKAAIVTCDGQIISEHVMDTNYIYEDDMQCHFSPEEFWEDILHVVEQCVAEAKDIHIMSITSTSIRQGIILLDEQGKGIIGLPNIDNRGAYLESRYDKEYIYNKTGKWAARYFSAFKLVAYLESHPATSHQVKKIVSISDWIGYKFTGVLKYEHTQACETLLYDMATSTWSKELCELFDVDFALLPELVESAAKLGCVSREYSYLFPNTGEINYIVSSADTQVAAFGIGANVGDTIIIAGTTTPIISITKDFMVDKQKRCWSNRYIYEHTYVLEVNAGVTGLNYQRFKHNCLQSYTYEALENRYAHMDKPKVLVCLSTLDFATASPTNNGTIQLETPIDASLDMVDFAYGIILDIVCGIRRNLDVLADINGIIGPIIGVGGGLRSPLMCQLIADLTQKPLLIYEGYEQGSIRGCVLTCNKYNNVALNARKKLMTYTPKNNNWIEDYFVKWCDVREKSNESTDS</sequence>